<evidence type="ECO:0000256" key="4">
    <source>
        <dbReference type="ARBA" id="ARBA00023163"/>
    </source>
</evidence>
<dbReference type="SUPFAM" id="SSF48498">
    <property type="entry name" value="Tetracyclin repressor-like, C-terminal domain"/>
    <property type="match status" value="1"/>
</dbReference>
<dbReference type="Gene3D" id="1.10.10.60">
    <property type="entry name" value="Homeodomain-like"/>
    <property type="match status" value="1"/>
</dbReference>
<evidence type="ECO:0000256" key="1">
    <source>
        <dbReference type="ARBA" id="ARBA00022491"/>
    </source>
</evidence>
<proteinExistence type="predicted"/>
<gene>
    <name evidence="7" type="ORF">LMG29542_04297</name>
</gene>
<evidence type="ECO:0000313" key="8">
    <source>
        <dbReference type="Proteomes" id="UP000494363"/>
    </source>
</evidence>
<dbReference type="Proteomes" id="UP000494363">
    <property type="component" value="Unassembled WGS sequence"/>
</dbReference>
<dbReference type="SUPFAM" id="SSF46689">
    <property type="entry name" value="Homeodomain-like"/>
    <property type="match status" value="1"/>
</dbReference>
<dbReference type="InterPro" id="IPR023772">
    <property type="entry name" value="DNA-bd_HTH_TetR-type_CS"/>
</dbReference>
<keyword evidence="4" id="KW-0804">Transcription</keyword>
<dbReference type="GO" id="GO:0003677">
    <property type="term" value="F:DNA binding"/>
    <property type="evidence" value="ECO:0007669"/>
    <property type="project" value="UniProtKB-UniRule"/>
</dbReference>
<keyword evidence="8" id="KW-1185">Reference proteome</keyword>
<dbReference type="PRINTS" id="PR00455">
    <property type="entry name" value="HTHTETR"/>
</dbReference>
<keyword evidence="2" id="KW-0805">Transcription regulation</keyword>
<keyword evidence="1" id="KW-0678">Repressor</keyword>
<organism evidence="7 8">
    <name type="scientific">Paraburkholderia humisilvae</name>
    <dbReference type="NCBI Taxonomy" id="627669"/>
    <lineage>
        <taxon>Bacteria</taxon>
        <taxon>Pseudomonadati</taxon>
        <taxon>Pseudomonadota</taxon>
        <taxon>Betaproteobacteria</taxon>
        <taxon>Burkholderiales</taxon>
        <taxon>Burkholderiaceae</taxon>
        <taxon>Paraburkholderia</taxon>
    </lineage>
</organism>
<sequence>MPRVSREQADKNRAVIEAASARLFKEHGLNGVSVVDIMATAGLTHGGFYGHFESKDELAAIACAQAFEESVTRWRALTRDGADEQSLIDALAKHYLNPAQRDRPGLSCAAAGFAVDVGREAADKPIRGAYLRGIRSMIDVLMSFSSARRSRKVRQRAIARLSMLIGALTLARAVRDDPLSDEILASAREALHADIA</sequence>
<feature type="DNA-binding region" description="H-T-H motif" evidence="5">
    <location>
        <begin position="33"/>
        <end position="52"/>
    </location>
</feature>
<reference evidence="7 8" key="1">
    <citation type="submission" date="2020-04" db="EMBL/GenBank/DDBJ databases">
        <authorList>
            <person name="De Canck E."/>
        </authorList>
    </citation>
    <scope>NUCLEOTIDE SEQUENCE [LARGE SCALE GENOMIC DNA]</scope>
    <source>
        <strain evidence="7 8">LMG 29542</strain>
    </source>
</reference>
<dbReference type="PANTHER" id="PTHR47506">
    <property type="entry name" value="TRANSCRIPTIONAL REGULATORY PROTEIN"/>
    <property type="match status" value="1"/>
</dbReference>
<dbReference type="EMBL" id="CADIKH010000019">
    <property type="protein sequence ID" value="CAB3762217.1"/>
    <property type="molecule type" value="Genomic_DNA"/>
</dbReference>
<accession>A0A6J5E8Q3</accession>
<dbReference type="InterPro" id="IPR009057">
    <property type="entry name" value="Homeodomain-like_sf"/>
</dbReference>
<feature type="domain" description="HTH tetR-type" evidence="6">
    <location>
        <begin position="10"/>
        <end position="70"/>
    </location>
</feature>
<evidence type="ECO:0000256" key="2">
    <source>
        <dbReference type="ARBA" id="ARBA00023015"/>
    </source>
</evidence>
<evidence type="ECO:0000256" key="5">
    <source>
        <dbReference type="PROSITE-ProRule" id="PRU00335"/>
    </source>
</evidence>
<evidence type="ECO:0000313" key="7">
    <source>
        <dbReference type="EMBL" id="CAB3762217.1"/>
    </source>
</evidence>
<dbReference type="PROSITE" id="PS50977">
    <property type="entry name" value="HTH_TETR_2"/>
    <property type="match status" value="1"/>
</dbReference>
<dbReference type="RefSeq" id="WP_175228451.1">
    <property type="nucleotide sequence ID" value="NZ_CADIKH010000019.1"/>
</dbReference>
<dbReference type="PROSITE" id="PS01081">
    <property type="entry name" value="HTH_TETR_1"/>
    <property type="match status" value="1"/>
</dbReference>
<dbReference type="Gene3D" id="1.10.357.10">
    <property type="entry name" value="Tetracycline Repressor, domain 2"/>
    <property type="match status" value="1"/>
</dbReference>
<dbReference type="InterPro" id="IPR001647">
    <property type="entry name" value="HTH_TetR"/>
</dbReference>
<dbReference type="AlphaFoldDB" id="A0A6J5E8Q3"/>
<protein>
    <recommendedName>
        <fullName evidence="6">HTH tetR-type domain-containing protein</fullName>
    </recommendedName>
</protein>
<keyword evidence="3 5" id="KW-0238">DNA-binding</keyword>
<evidence type="ECO:0000259" key="6">
    <source>
        <dbReference type="PROSITE" id="PS50977"/>
    </source>
</evidence>
<dbReference type="PANTHER" id="PTHR47506:SF7">
    <property type="entry name" value="TRANSCRIPTIONAL REGULATORY PROTEIN"/>
    <property type="match status" value="1"/>
</dbReference>
<evidence type="ECO:0000256" key="3">
    <source>
        <dbReference type="ARBA" id="ARBA00023125"/>
    </source>
</evidence>
<dbReference type="InterPro" id="IPR036271">
    <property type="entry name" value="Tet_transcr_reg_TetR-rel_C_sf"/>
</dbReference>
<name>A0A6J5E8Q3_9BURK</name>
<dbReference type="Pfam" id="PF00440">
    <property type="entry name" value="TetR_N"/>
    <property type="match status" value="1"/>
</dbReference>